<reference evidence="1 2" key="1">
    <citation type="journal article" date="2020" name="Genomics">
        <title>Complete, high-quality genomes from long-read metagenomic sequencing of two wolf lichen thalli reveals enigmatic genome architecture.</title>
        <authorList>
            <person name="McKenzie S.K."/>
            <person name="Walston R.F."/>
            <person name="Allen J.L."/>
        </authorList>
    </citation>
    <scope>NUCLEOTIDE SEQUENCE [LARGE SCALE GENOMIC DNA]</scope>
    <source>
        <strain evidence="1">WasteWater2</strain>
    </source>
</reference>
<gene>
    <name evidence="1" type="ORF">HO173_013063</name>
</gene>
<name>A0A8H6CIC3_9LECA</name>
<dbReference type="RefSeq" id="XP_037158212.1">
    <property type="nucleotide sequence ID" value="XM_037314892.1"/>
</dbReference>
<keyword evidence="2" id="KW-1185">Reference proteome</keyword>
<comment type="caution">
    <text evidence="1">The sequence shown here is derived from an EMBL/GenBank/DDBJ whole genome shotgun (WGS) entry which is preliminary data.</text>
</comment>
<dbReference type="Proteomes" id="UP000578531">
    <property type="component" value="Unassembled WGS sequence"/>
</dbReference>
<organism evidence="1 2">
    <name type="scientific">Letharia columbiana</name>
    <dbReference type="NCBI Taxonomy" id="112416"/>
    <lineage>
        <taxon>Eukaryota</taxon>
        <taxon>Fungi</taxon>
        <taxon>Dikarya</taxon>
        <taxon>Ascomycota</taxon>
        <taxon>Pezizomycotina</taxon>
        <taxon>Lecanoromycetes</taxon>
        <taxon>OSLEUM clade</taxon>
        <taxon>Lecanoromycetidae</taxon>
        <taxon>Lecanorales</taxon>
        <taxon>Lecanorineae</taxon>
        <taxon>Parmeliaceae</taxon>
        <taxon>Letharia</taxon>
    </lineage>
</organism>
<evidence type="ECO:0000313" key="1">
    <source>
        <dbReference type="EMBL" id="KAF6223900.1"/>
    </source>
</evidence>
<proteinExistence type="predicted"/>
<dbReference type="EMBL" id="JACCJC010000123">
    <property type="protein sequence ID" value="KAF6223900.1"/>
    <property type="molecule type" value="Genomic_DNA"/>
</dbReference>
<dbReference type="GeneID" id="59294695"/>
<evidence type="ECO:0000313" key="2">
    <source>
        <dbReference type="Proteomes" id="UP000578531"/>
    </source>
</evidence>
<dbReference type="AlphaFoldDB" id="A0A8H6CIC3"/>
<sequence>MLVGMGYKAYDWDGHVDWEDDEYALLSSHAAYTTLFTNLVRWCHHVIGKSKRNF</sequence>
<accession>A0A8H6CIC3</accession>
<protein>
    <submittedName>
        <fullName evidence="1">Uncharacterized protein</fullName>
    </submittedName>
</protein>